<dbReference type="InterPro" id="IPR002156">
    <property type="entry name" value="RNaseH_domain"/>
</dbReference>
<organism evidence="2">
    <name type="scientific">Brassica oleracea</name>
    <name type="common">Wild cabbage</name>
    <dbReference type="NCBI Taxonomy" id="3712"/>
    <lineage>
        <taxon>Eukaryota</taxon>
        <taxon>Viridiplantae</taxon>
        <taxon>Streptophyta</taxon>
        <taxon>Embryophyta</taxon>
        <taxon>Tracheophyta</taxon>
        <taxon>Spermatophyta</taxon>
        <taxon>Magnoliopsida</taxon>
        <taxon>eudicotyledons</taxon>
        <taxon>Gunneridae</taxon>
        <taxon>Pentapetalae</taxon>
        <taxon>rosids</taxon>
        <taxon>malvids</taxon>
        <taxon>Brassicales</taxon>
        <taxon>Brassicaceae</taxon>
        <taxon>Brassiceae</taxon>
        <taxon>Brassica</taxon>
    </lineage>
</organism>
<sequence length="55" mass="6348">MDQVLSPMHAEFTVLLNAMRYSLQLGFTLMSFESECFQLVKLINDEEDWSAMASE</sequence>
<evidence type="ECO:0000313" key="2">
    <source>
        <dbReference type="EMBL" id="VDD12552.1"/>
    </source>
</evidence>
<dbReference type="GO" id="GO:0004523">
    <property type="term" value="F:RNA-DNA hybrid ribonuclease activity"/>
    <property type="evidence" value="ECO:0007669"/>
    <property type="project" value="InterPro"/>
</dbReference>
<dbReference type="EMBL" id="LR031873">
    <property type="protein sequence ID" value="VDD12552.1"/>
    <property type="molecule type" value="Genomic_DNA"/>
</dbReference>
<evidence type="ECO:0000259" key="1">
    <source>
        <dbReference type="Pfam" id="PF13456"/>
    </source>
</evidence>
<accession>A0A3P6CVX4</accession>
<feature type="domain" description="RNase H type-1" evidence="1">
    <location>
        <begin position="3"/>
        <end position="48"/>
    </location>
</feature>
<dbReference type="GO" id="GO:0003676">
    <property type="term" value="F:nucleic acid binding"/>
    <property type="evidence" value="ECO:0007669"/>
    <property type="project" value="InterPro"/>
</dbReference>
<reference evidence="2" key="1">
    <citation type="submission" date="2018-11" db="EMBL/GenBank/DDBJ databases">
        <authorList>
            <consortium name="Genoscope - CEA"/>
            <person name="William W."/>
        </authorList>
    </citation>
    <scope>NUCLEOTIDE SEQUENCE</scope>
</reference>
<dbReference type="AlphaFoldDB" id="A0A3P6CVX4"/>
<gene>
    <name evidence="2" type="ORF">BOLC4T26706H</name>
</gene>
<name>A0A3P6CVX4_BRAOL</name>
<proteinExistence type="predicted"/>
<dbReference type="Pfam" id="PF13456">
    <property type="entry name" value="RVT_3"/>
    <property type="match status" value="1"/>
</dbReference>
<protein>
    <recommendedName>
        <fullName evidence="1">RNase H type-1 domain-containing protein</fullName>
    </recommendedName>
</protein>